<evidence type="ECO:0000313" key="3">
    <source>
        <dbReference type="Proteomes" id="UP000694044"/>
    </source>
</evidence>
<feature type="compositionally biased region" description="Basic and acidic residues" evidence="1">
    <location>
        <begin position="142"/>
        <end position="151"/>
    </location>
</feature>
<feature type="region of interest" description="Disordered" evidence="1">
    <location>
        <begin position="39"/>
        <end position="109"/>
    </location>
</feature>
<feature type="region of interest" description="Disordered" evidence="1">
    <location>
        <begin position="513"/>
        <end position="579"/>
    </location>
</feature>
<name>A0A8T1VL53_9STRA</name>
<feature type="compositionally biased region" description="Low complexity" evidence="1">
    <location>
        <begin position="560"/>
        <end position="571"/>
    </location>
</feature>
<dbReference type="AlphaFoldDB" id="A0A8T1VL53"/>
<dbReference type="EMBL" id="JAGDFM010000271">
    <property type="protein sequence ID" value="KAG7380890.1"/>
    <property type="molecule type" value="Genomic_DNA"/>
</dbReference>
<sequence length="579" mass="61815">MRWGNTGNGSFGVGATAYTLASRDENASYYYYQEPSASLTASPSASTFGVPPSHGQPRGVVQAKKPPDKRRGKRIVGSNTRPSKGNRELKAPRFAVGESPEATSGKPELTGYAPLIMCAGKSVYGTTSDSSSEECDNNDINQRSDDNDTHHNARSAPFRAIATAKTTRVGEPYSSPRQRTDEELEQIIRDLRDQVFQNKQKQDHGQQHTLRSAASNENAAEGGSQTQTHHRKHLKNPVERMEGVAASSGSNPVTNNGLLLQRPLSSCQLNRFVAESTIQMVVPAVIYDAHPATVRAGTRTSSNNADGQVSSLDFSSLRSRSRPKTSSGCRPGVKQSLQLGEGAALNPRHLQSKQSSAATRIRRQKGSDKARDQEHYDGSSDCGEGYLYLVDVHDSDDDTESLALSPVGPWVMDDFSAVGGSLETPRSPSVSTCYSVSSLGSEDLEPGGGGEWSHTELAAMSPRSRLLYFSACADESETAKSVISQLQRQGLRRSATCGSGLLSSVKLASLESRATKPKRCSSATTSSTRGKSRPSSSSTAAVSKGKAGSRANPARKRLQRGGSVSSRSSQSDEPTPLAS</sequence>
<feature type="compositionally biased region" description="Polar residues" evidence="1">
    <location>
        <begin position="207"/>
        <end position="227"/>
    </location>
</feature>
<organism evidence="2 3">
    <name type="scientific">Phytophthora pseudosyringae</name>
    <dbReference type="NCBI Taxonomy" id="221518"/>
    <lineage>
        <taxon>Eukaryota</taxon>
        <taxon>Sar</taxon>
        <taxon>Stramenopiles</taxon>
        <taxon>Oomycota</taxon>
        <taxon>Peronosporomycetes</taxon>
        <taxon>Peronosporales</taxon>
        <taxon>Peronosporaceae</taxon>
        <taxon>Phytophthora</taxon>
    </lineage>
</organism>
<feature type="compositionally biased region" description="Polar residues" evidence="1">
    <location>
        <begin position="298"/>
        <end position="309"/>
    </location>
</feature>
<comment type="caution">
    <text evidence="2">The sequence shown here is derived from an EMBL/GenBank/DDBJ whole genome shotgun (WGS) entry which is preliminary data.</text>
</comment>
<feature type="compositionally biased region" description="Basic and acidic residues" evidence="1">
    <location>
        <begin position="365"/>
        <end position="378"/>
    </location>
</feature>
<accession>A0A8T1VL53</accession>
<feature type="region of interest" description="Disordered" evidence="1">
    <location>
        <begin position="197"/>
        <end position="236"/>
    </location>
</feature>
<keyword evidence="3" id="KW-1185">Reference proteome</keyword>
<dbReference type="Proteomes" id="UP000694044">
    <property type="component" value="Unassembled WGS sequence"/>
</dbReference>
<evidence type="ECO:0000256" key="1">
    <source>
        <dbReference type="SAM" id="MobiDB-lite"/>
    </source>
</evidence>
<feature type="region of interest" description="Disordered" evidence="1">
    <location>
        <begin position="124"/>
        <end position="181"/>
    </location>
</feature>
<reference evidence="2" key="1">
    <citation type="submission" date="2021-02" db="EMBL/GenBank/DDBJ databases">
        <authorList>
            <person name="Palmer J.M."/>
        </authorList>
    </citation>
    <scope>NUCLEOTIDE SEQUENCE</scope>
    <source>
        <strain evidence="2">SCRP734</strain>
    </source>
</reference>
<feature type="region of interest" description="Disordered" evidence="1">
    <location>
        <begin position="296"/>
        <end position="379"/>
    </location>
</feature>
<dbReference type="OrthoDB" id="109556at2759"/>
<proteinExistence type="predicted"/>
<feature type="compositionally biased region" description="Low complexity" evidence="1">
    <location>
        <begin position="525"/>
        <end position="549"/>
    </location>
</feature>
<gene>
    <name evidence="2" type="ORF">PHYPSEUDO_006693</name>
</gene>
<protein>
    <submittedName>
        <fullName evidence="2">Uncharacterized protein</fullName>
    </submittedName>
</protein>
<evidence type="ECO:0000313" key="2">
    <source>
        <dbReference type="EMBL" id="KAG7380890.1"/>
    </source>
</evidence>